<dbReference type="SMART" id="SM00256">
    <property type="entry name" value="FBOX"/>
    <property type="match status" value="1"/>
</dbReference>
<dbReference type="Proteomes" id="UP000614601">
    <property type="component" value="Unassembled WGS sequence"/>
</dbReference>
<dbReference type="CDD" id="cd09917">
    <property type="entry name" value="F-box_SF"/>
    <property type="match status" value="1"/>
</dbReference>
<dbReference type="Gene3D" id="1.20.1280.50">
    <property type="match status" value="1"/>
</dbReference>
<organism evidence="2 3">
    <name type="scientific">Bursaphelenchus okinawaensis</name>
    <dbReference type="NCBI Taxonomy" id="465554"/>
    <lineage>
        <taxon>Eukaryota</taxon>
        <taxon>Metazoa</taxon>
        <taxon>Ecdysozoa</taxon>
        <taxon>Nematoda</taxon>
        <taxon>Chromadorea</taxon>
        <taxon>Rhabditida</taxon>
        <taxon>Tylenchina</taxon>
        <taxon>Tylenchomorpha</taxon>
        <taxon>Aphelenchoidea</taxon>
        <taxon>Aphelenchoididae</taxon>
        <taxon>Bursaphelenchus</taxon>
    </lineage>
</organism>
<dbReference type="Proteomes" id="UP000783686">
    <property type="component" value="Unassembled WGS sequence"/>
</dbReference>
<dbReference type="EMBL" id="CAJFCW020000005">
    <property type="protein sequence ID" value="CAG9122257.1"/>
    <property type="molecule type" value="Genomic_DNA"/>
</dbReference>
<proteinExistence type="predicted"/>
<dbReference type="PROSITE" id="PS50181">
    <property type="entry name" value="FBOX"/>
    <property type="match status" value="1"/>
</dbReference>
<protein>
    <recommendedName>
        <fullName evidence="1">F-box domain-containing protein</fullName>
    </recommendedName>
</protein>
<evidence type="ECO:0000313" key="3">
    <source>
        <dbReference type="Proteomes" id="UP000614601"/>
    </source>
</evidence>
<comment type="caution">
    <text evidence="2">The sequence shown here is derived from an EMBL/GenBank/DDBJ whole genome shotgun (WGS) entry which is preliminary data.</text>
</comment>
<reference evidence="2" key="1">
    <citation type="submission" date="2020-09" db="EMBL/GenBank/DDBJ databases">
        <authorList>
            <person name="Kikuchi T."/>
        </authorList>
    </citation>
    <scope>NUCLEOTIDE SEQUENCE</scope>
    <source>
        <strain evidence="2">SH1</strain>
    </source>
</reference>
<gene>
    <name evidence="2" type="ORF">BOKJ2_LOCUS12103</name>
</gene>
<evidence type="ECO:0000259" key="1">
    <source>
        <dbReference type="PROSITE" id="PS50181"/>
    </source>
</evidence>
<accession>A0A811LG63</accession>
<evidence type="ECO:0000313" key="2">
    <source>
        <dbReference type="EMBL" id="CAD5226499.1"/>
    </source>
</evidence>
<dbReference type="InterPro" id="IPR036047">
    <property type="entry name" value="F-box-like_dom_sf"/>
</dbReference>
<dbReference type="SUPFAM" id="SSF81383">
    <property type="entry name" value="F-box domain"/>
    <property type="match status" value="1"/>
</dbReference>
<sequence>MLTCVDGSVLIHRPKPALKDNKSDVFLRLPLEIKLTITSFLSPRDIVNASTVCSQWQRMFHSCGNVFDENATEFEKHLPKEVENDYDKKDNQYLWQRLAVRFDKIEDNWRTLNSRFLDIKVDDMTVIWFRMHDDLTAIFTNENSLHIASISKNRLVAELSEFHNFSSDLQPYIQFDHTGQRLLFALEDFIKVCGIDNDWCQCMTIEILTAEDFVHCQPAIHNDL</sequence>
<dbReference type="OrthoDB" id="8757000at2759"/>
<dbReference type="InterPro" id="IPR001810">
    <property type="entry name" value="F-box_dom"/>
</dbReference>
<dbReference type="Pfam" id="PF12937">
    <property type="entry name" value="F-box-like"/>
    <property type="match status" value="1"/>
</dbReference>
<dbReference type="EMBL" id="CAJFDH010000005">
    <property type="protein sequence ID" value="CAD5226499.1"/>
    <property type="molecule type" value="Genomic_DNA"/>
</dbReference>
<keyword evidence="3" id="KW-1185">Reference proteome</keyword>
<name>A0A811LG63_9BILA</name>
<dbReference type="AlphaFoldDB" id="A0A811LG63"/>
<feature type="domain" description="F-box" evidence="1">
    <location>
        <begin position="23"/>
        <end position="70"/>
    </location>
</feature>